<dbReference type="Proteomes" id="UP000250321">
    <property type="component" value="Unassembled WGS sequence"/>
</dbReference>
<protein>
    <submittedName>
        <fullName evidence="1">UPF0481 protein</fullName>
    </submittedName>
</protein>
<name>A0A314YAJ8_PRUYE</name>
<organism evidence="1 2">
    <name type="scientific">Prunus yedoensis var. nudiflora</name>
    <dbReference type="NCBI Taxonomy" id="2094558"/>
    <lineage>
        <taxon>Eukaryota</taxon>
        <taxon>Viridiplantae</taxon>
        <taxon>Streptophyta</taxon>
        <taxon>Embryophyta</taxon>
        <taxon>Tracheophyta</taxon>
        <taxon>Spermatophyta</taxon>
        <taxon>Magnoliopsida</taxon>
        <taxon>eudicotyledons</taxon>
        <taxon>Gunneridae</taxon>
        <taxon>Pentapetalae</taxon>
        <taxon>rosids</taxon>
        <taxon>fabids</taxon>
        <taxon>Rosales</taxon>
        <taxon>Rosaceae</taxon>
        <taxon>Amygdaloideae</taxon>
        <taxon>Amygdaleae</taxon>
        <taxon>Prunus</taxon>
    </lineage>
</organism>
<sequence length="96" mass="11007">MIQQHKWRIVGKLLAGTPPNGPTFDYYRQVVAAKEADIRGYYSETLNLSSDDLVEMMVLDGLFTIELFCRLGGLSLGHEYEYDPLFKLKFIFANII</sequence>
<dbReference type="EMBL" id="PJQY01001526">
    <property type="protein sequence ID" value="PQQ01859.1"/>
    <property type="molecule type" value="Genomic_DNA"/>
</dbReference>
<dbReference type="STRING" id="2094558.A0A314YAJ8"/>
<evidence type="ECO:0000313" key="1">
    <source>
        <dbReference type="EMBL" id="PQQ01859.1"/>
    </source>
</evidence>
<accession>A0A314YAJ8</accession>
<keyword evidence="2" id="KW-1185">Reference proteome</keyword>
<dbReference type="OrthoDB" id="1749033at2759"/>
<reference evidence="1 2" key="1">
    <citation type="submission" date="2018-02" db="EMBL/GenBank/DDBJ databases">
        <title>Draft genome of wild Prunus yedoensis var. nudiflora.</title>
        <authorList>
            <person name="Baek S."/>
            <person name="Kim J.-H."/>
            <person name="Choi K."/>
            <person name="Kim G.-B."/>
            <person name="Cho A."/>
            <person name="Jang H."/>
            <person name="Shin C.-H."/>
            <person name="Yu H.-J."/>
            <person name="Mun J.-H."/>
        </authorList>
    </citation>
    <scope>NUCLEOTIDE SEQUENCE [LARGE SCALE GENOMIC DNA]</scope>
    <source>
        <strain evidence="2">cv. Jeju island</strain>
        <tissue evidence="1">Leaf</tissue>
    </source>
</reference>
<dbReference type="AlphaFoldDB" id="A0A314YAJ8"/>
<dbReference type="InterPro" id="IPR004158">
    <property type="entry name" value="DUF247_pln"/>
</dbReference>
<dbReference type="PANTHER" id="PTHR31170:SF21">
    <property type="match status" value="1"/>
</dbReference>
<comment type="caution">
    <text evidence="1">The sequence shown here is derived from an EMBL/GenBank/DDBJ whole genome shotgun (WGS) entry which is preliminary data.</text>
</comment>
<dbReference type="Pfam" id="PF03140">
    <property type="entry name" value="DUF247"/>
    <property type="match status" value="1"/>
</dbReference>
<proteinExistence type="predicted"/>
<evidence type="ECO:0000313" key="2">
    <source>
        <dbReference type="Proteomes" id="UP000250321"/>
    </source>
</evidence>
<dbReference type="PANTHER" id="PTHR31170">
    <property type="entry name" value="BNAC04G53230D PROTEIN"/>
    <property type="match status" value="1"/>
</dbReference>
<gene>
    <name evidence="1" type="ORF">Pyn_36232</name>
</gene>